<feature type="region of interest" description="Disordered" evidence="2">
    <location>
        <begin position="37"/>
        <end position="91"/>
    </location>
</feature>
<organism evidence="4 5">
    <name type="scientific">Microbacterium galbum</name>
    <dbReference type="NCBI Taxonomy" id="3075994"/>
    <lineage>
        <taxon>Bacteria</taxon>
        <taxon>Bacillati</taxon>
        <taxon>Actinomycetota</taxon>
        <taxon>Actinomycetes</taxon>
        <taxon>Micrococcales</taxon>
        <taxon>Microbacteriaceae</taxon>
        <taxon>Microbacterium</taxon>
    </lineage>
</organism>
<keyword evidence="3" id="KW-0472">Membrane</keyword>
<dbReference type="Pfam" id="PF14362">
    <property type="entry name" value="DUF4407"/>
    <property type="match status" value="1"/>
</dbReference>
<evidence type="ECO:0000256" key="3">
    <source>
        <dbReference type="SAM" id="Phobius"/>
    </source>
</evidence>
<keyword evidence="3" id="KW-0812">Transmembrane</keyword>
<name>A0ABU3T777_9MICO</name>
<evidence type="ECO:0000256" key="1">
    <source>
        <dbReference type="SAM" id="Coils"/>
    </source>
</evidence>
<feature type="compositionally biased region" description="Basic and acidic residues" evidence="2">
    <location>
        <begin position="77"/>
        <end position="91"/>
    </location>
</feature>
<feature type="coiled-coil region" evidence="1">
    <location>
        <begin position="381"/>
        <end position="448"/>
    </location>
</feature>
<evidence type="ECO:0000313" key="5">
    <source>
        <dbReference type="Proteomes" id="UP001263371"/>
    </source>
</evidence>
<gene>
    <name evidence="4" type="ORF">RWH45_08145</name>
</gene>
<sequence length="555" mass="58837">MSFSAHRPGRFGSDGRIEFTTDEERVQYLDDILAAQNAAARPADAQEHASEPWGAPPADDEPRDPFLDDVEGGVRGTDPHRDPHDDDPTEAHDTLVIDRAHADADADADAETEVAPEAVLAAPAVASIPVTSEPRQPRLRRHDPRRPRLSLIRRMAVLGGADNDVLDEVPEEVPRFVQMFLVLAGTALVSALSMMFALLTGVRVSILLAIPLAIVWGLIIFNLDRFLTSTMRSTKNVFRLLGLAMPRVIMAALIGVVVAEPLVLQIFQNDINREVNATNITQALGDQDAVTNGPEKQALDAATAQVSALENQAATGIVTGTSSTSAESSAAQQTVDQLTQQLAAQQSVIDQARAVYQCELTGQGAGTVPGCTGVAGDGASSDAAQAQLQQAQTAYDALSTQLQQAQSTLAAANTAGAAAAASSAEANKQQAEDQLPAARAQYESALAAYNARASSVADGNAGAVGLLSQITALERLSDREPVLRWAHYLIAALFFMIELLPVLVKVLTGFGGPSLYEKAEKMRGQIALDRVSARTFRKRADIIADEAHRVPAVTA</sequence>
<keyword evidence="3" id="KW-1133">Transmembrane helix</keyword>
<comment type="caution">
    <text evidence="4">The sequence shown here is derived from an EMBL/GenBank/DDBJ whole genome shotgun (WGS) entry which is preliminary data.</text>
</comment>
<keyword evidence="1" id="KW-0175">Coiled coil</keyword>
<dbReference type="InterPro" id="IPR025519">
    <property type="entry name" value="DUF4407"/>
</dbReference>
<feature type="transmembrane region" description="Helical" evidence="3">
    <location>
        <begin position="180"/>
        <end position="200"/>
    </location>
</feature>
<feature type="compositionally biased region" description="Acidic residues" evidence="2">
    <location>
        <begin position="58"/>
        <end position="71"/>
    </location>
</feature>
<keyword evidence="5" id="KW-1185">Reference proteome</keyword>
<reference evidence="4 5" key="1">
    <citation type="submission" date="2023-09" db="EMBL/GenBank/DDBJ databases">
        <title>Microbacterium fusihabitans sp. nov., Microbacterium phycihabitans sp. nov., and Microbacterium cervinum sp. nov., isolated from dried seaweeds of beach.</title>
        <authorList>
            <person name="Lee S.D."/>
        </authorList>
    </citation>
    <scope>NUCLEOTIDE SEQUENCE [LARGE SCALE GENOMIC DNA]</scope>
    <source>
        <strain evidence="4 5">KSW4-17</strain>
    </source>
</reference>
<dbReference type="RefSeq" id="WP_315994370.1">
    <property type="nucleotide sequence ID" value="NZ_JAWDIS010000001.1"/>
</dbReference>
<dbReference type="EMBL" id="JAWDIS010000001">
    <property type="protein sequence ID" value="MDU0367184.1"/>
    <property type="molecule type" value="Genomic_DNA"/>
</dbReference>
<feature type="transmembrane region" description="Helical" evidence="3">
    <location>
        <begin position="206"/>
        <end position="227"/>
    </location>
</feature>
<evidence type="ECO:0000256" key="2">
    <source>
        <dbReference type="SAM" id="MobiDB-lite"/>
    </source>
</evidence>
<accession>A0ABU3T777</accession>
<evidence type="ECO:0000313" key="4">
    <source>
        <dbReference type="EMBL" id="MDU0367184.1"/>
    </source>
</evidence>
<dbReference type="Proteomes" id="UP001263371">
    <property type="component" value="Unassembled WGS sequence"/>
</dbReference>
<proteinExistence type="predicted"/>
<protein>
    <submittedName>
        <fullName evidence="4">DUF4407 domain-containing protein</fullName>
    </submittedName>
</protein>